<feature type="chain" id="PRO_5016444683" evidence="1">
    <location>
        <begin position="21"/>
        <end position="152"/>
    </location>
</feature>
<comment type="caution">
    <text evidence="2">The sequence shown here is derived from an EMBL/GenBank/DDBJ whole genome shotgun (WGS) entry which is preliminary data.</text>
</comment>
<evidence type="ECO:0000256" key="1">
    <source>
        <dbReference type="SAM" id="SignalP"/>
    </source>
</evidence>
<dbReference type="Proteomes" id="UP000249819">
    <property type="component" value="Unassembled WGS sequence"/>
</dbReference>
<evidence type="ECO:0000313" key="3">
    <source>
        <dbReference type="Proteomes" id="UP000249819"/>
    </source>
</evidence>
<sequence length="152" mass="16843">MKKLISLLALYCLTTGVSQAQDKLSQNKSFHGAVATAKSYKAIYQLDTNAPERIEKAIRNINNLLDDPRLKGKIQVELIAFSKGADAYLKTSGFEEKLIALINRGVIVAECENTLRERKIDKDQLYDFIAYVPSANGELVIRAAAGWSIVKP</sequence>
<feature type="signal peptide" evidence="1">
    <location>
        <begin position="1"/>
        <end position="20"/>
    </location>
</feature>
<keyword evidence="3" id="KW-1185">Reference proteome</keyword>
<organism evidence="2 3">
    <name type="scientific">Chitinophaga dinghuensis</name>
    <dbReference type="NCBI Taxonomy" id="1539050"/>
    <lineage>
        <taxon>Bacteria</taxon>
        <taxon>Pseudomonadati</taxon>
        <taxon>Bacteroidota</taxon>
        <taxon>Chitinophagia</taxon>
        <taxon>Chitinophagales</taxon>
        <taxon>Chitinophagaceae</taxon>
        <taxon>Chitinophaga</taxon>
    </lineage>
</organism>
<protein>
    <submittedName>
        <fullName evidence="2">Uncharacterized protein</fullName>
    </submittedName>
</protein>
<evidence type="ECO:0000313" key="2">
    <source>
        <dbReference type="EMBL" id="RAJ75635.1"/>
    </source>
</evidence>
<name>A0A327VP74_9BACT</name>
<dbReference type="PANTHER" id="PTHR37691:SF1">
    <property type="entry name" value="BLR3518 PROTEIN"/>
    <property type="match status" value="1"/>
</dbReference>
<reference evidence="2 3" key="1">
    <citation type="submission" date="2018-06" db="EMBL/GenBank/DDBJ databases">
        <title>Genomic Encyclopedia of Archaeal and Bacterial Type Strains, Phase II (KMG-II): from individual species to whole genera.</title>
        <authorList>
            <person name="Goeker M."/>
        </authorList>
    </citation>
    <scope>NUCLEOTIDE SEQUENCE [LARGE SCALE GENOMIC DNA]</scope>
    <source>
        <strain evidence="2 3">DSM 29821</strain>
    </source>
</reference>
<keyword evidence="1" id="KW-0732">Signal</keyword>
<accession>A0A327VP74</accession>
<proteinExistence type="predicted"/>
<dbReference type="InterPro" id="IPR027396">
    <property type="entry name" value="DsrEFH-like"/>
</dbReference>
<dbReference type="SUPFAM" id="SSF75169">
    <property type="entry name" value="DsrEFH-like"/>
    <property type="match status" value="1"/>
</dbReference>
<dbReference type="PANTHER" id="PTHR37691">
    <property type="entry name" value="BLR3518 PROTEIN"/>
    <property type="match status" value="1"/>
</dbReference>
<dbReference type="EMBL" id="QLMA01000009">
    <property type="protein sequence ID" value="RAJ75635.1"/>
    <property type="molecule type" value="Genomic_DNA"/>
</dbReference>
<dbReference type="RefSeq" id="WP_111594787.1">
    <property type="nucleotide sequence ID" value="NZ_QLMA01000009.1"/>
</dbReference>
<dbReference type="Gene3D" id="3.40.1260.10">
    <property type="entry name" value="DsrEFH-like"/>
    <property type="match status" value="1"/>
</dbReference>
<gene>
    <name evidence="2" type="ORF">CLV59_109249</name>
</gene>
<dbReference type="OrthoDB" id="678766at2"/>
<dbReference type="AlphaFoldDB" id="A0A327VP74"/>